<evidence type="ECO:0000313" key="1">
    <source>
        <dbReference type="EMBL" id="GBN72494.1"/>
    </source>
</evidence>
<gene>
    <name evidence="1" type="ORF">AVEN_6637_1</name>
</gene>
<dbReference type="Proteomes" id="UP000499080">
    <property type="component" value="Unassembled WGS sequence"/>
</dbReference>
<dbReference type="EMBL" id="BGPR01143553">
    <property type="protein sequence ID" value="GBN72494.1"/>
    <property type="molecule type" value="Genomic_DNA"/>
</dbReference>
<protein>
    <submittedName>
        <fullName evidence="1">Uncharacterized protein</fullName>
    </submittedName>
</protein>
<accession>A0A4Y2R9Q2</accession>
<evidence type="ECO:0000313" key="2">
    <source>
        <dbReference type="Proteomes" id="UP000499080"/>
    </source>
</evidence>
<feature type="non-terminal residue" evidence="1">
    <location>
        <position position="121"/>
    </location>
</feature>
<proteinExistence type="predicted"/>
<dbReference type="AlphaFoldDB" id="A0A4Y2R9Q2"/>
<comment type="caution">
    <text evidence="1">The sequence shown here is derived from an EMBL/GenBank/DDBJ whole genome shotgun (WGS) entry which is preliminary data.</text>
</comment>
<name>A0A4Y2R9Q2_ARAVE</name>
<sequence>MHFYMLERNPFALFLFRFAQKLFGTVFPSTHSGFVRPECVEDESIHKRFLIQRSVLSRLSGILPQDTPFSRRVLSDHDHTHEDGQIDFLFMDFQNFCDFGIKTTYQFSAACIQSKQVKQCF</sequence>
<keyword evidence="2" id="KW-1185">Reference proteome</keyword>
<organism evidence="1 2">
    <name type="scientific">Araneus ventricosus</name>
    <name type="common">Orbweaver spider</name>
    <name type="synonym">Epeira ventricosa</name>
    <dbReference type="NCBI Taxonomy" id="182803"/>
    <lineage>
        <taxon>Eukaryota</taxon>
        <taxon>Metazoa</taxon>
        <taxon>Ecdysozoa</taxon>
        <taxon>Arthropoda</taxon>
        <taxon>Chelicerata</taxon>
        <taxon>Arachnida</taxon>
        <taxon>Araneae</taxon>
        <taxon>Araneomorphae</taxon>
        <taxon>Entelegynae</taxon>
        <taxon>Araneoidea</taxon>
        <taxon>Araneidae</taxon>
        <taxon>Araneus</taxon>
    </lineage>
</organism>
<reference evidence="1 2" key="1">
    <citation type="journal article" date="2019" name="Sci. Rep.">
        <title>Orb-weaving spider Araneus ventricosus genome elucidates the spidroin gene catalogue.</title>
        <authorList>
            <person name="Kono N."/>
            <person name="Nakamura H."/>
            <person name="Ohtoshi R."/>
            <person name="Moran D.A.P."/>
            <person name="Shinohara A."/>
            <person name="Yoshida Y."/>
            <person name="Fujiwara M."/>
            <person name="Mori M."/>
            <person name="Tomita M."/>
            <person name="Arakawa K."/>
        </authorList>
    </citation>
    <scope>NUCLEOTIDE SEQUENCE [LARGE SCALE GENOMIC DNA]</scope>
</reference>